<organism evidence="1 2">
    <name type="scientific">Glycomyces luteolus</name>
    <dbReference type="NCBI Taxonomy" id="2670330"/>
    <lineage>
        <taxon>Bacteria</taxon>
        <taxon>Bacillati</taxon>
        <taxon>Actinomycetota</taxon>
        <taxon>Actinomycetes</taxon>
        <taxon>Glycomycetales</taxon>
        <taxon>Glycomycetaceae</taxon>
        <taxon>Glycomyces</taxon>
    </lineage>
</organism>
<proteinExistence type="predicted"/>
<gene>
    <name evidence="1" type="ORF">O1R50_19380</name>
</gene>
<keyword evidence="2" id="KW-1185">Reference proteome</keyword>
<accession>A0A9X3ST24</accession>
<name>A0A9X3ST24_9ACTN</name>
<reference evidence="1" key="1">
    <citation type="submission" date="2022-12" db="EMBL/GenBank/DDBJ databases">
        <title>Gycomyces niveus sp.nov.,a novel actinomycete isolated from soil in Shouguan.</title>
        <authorList>
            <person name="Yang X."/>
        </authorList>
    </citation>
    <scope>NUCLEOTIDE SEQUENCE</scope>
    <source>
        <strain evidence="1">NEAU-A15</strain>
    </source>
</reference>
<dbReference type="Proteomes" id="UP001146067">
    <property type="component" value="Unassembled WGS sequence"/>
</dbReference>
<comment type="caution">
    <text evidence="1">The sequence shown here is derived from an EMBL/GenBank/DDBJ whole genome shotgun (WGS) entry which is preliminary data.</text>
</comment>
<dbReference type="AlphaFoldDB" id="A0A9X3ST24"/>
<protein>
    <submittedName>
        <fullName evidence="1">Uncharacterized protein</fullName>
    </submittedName>
</protein>
<dbReference type="EMBL" id="JAPZVP010000016">
    <property type="protein sequence ID" value="MDA1361799.1"/>
    <property type="molecule type" value="Genomic_DNA"/>
</dbReference>
<sequence>MTPDALHRTHLTALVTGEVETASKLRQQFQARDHGIAAEHLRAAVAVVLEYRFGPGAGLGAGPIDYERLGAFMTELRQAGRGAVPPPDHLAVEAVTRALYGEPHLTEPLSEQRRNQAHYAALAYELRRHEWLSANPEHLVHYARKRMTTWILGRPEE</sequence>
<dbReference type="RefSeq" id="WP_270111832.1">
    <property type="nucleotide sequence ID" value="NZ_JAPZVP010000016.1"/>
</dbReference>
<evidence type="ECO:0000313" key="2">
    <source>
        <dbReference type="Proteomes" id="UP001146067"/>
    </source>
</evidence>
<evidence type="ECO:0000313" key="1">
    <source>
        <dbReference type="EMBL" id="MDA1361799.1"/>
    </source>
</evidence>